<evidence type="ECO:0000313" key="3">
    <source>
        <dbReference type="Proteomes" id="UP000231960"/>
    </source>
</evidence>
<dbReference type="Gene3D" id="3.40.30.10">
    <property type="entry name" value="Glutaredoxin"/>
    <property type="match status" value="1"/>
</dbReference>
<accession>A0A2M9R5T1</accession>
<evidence type="ECO:0008006" key="4">
    <source>
        <dbReference type="Google" id="ProtNLM"/>
    </source>
</evidence>
<comment type="caution">
    <text evidence="2">The sequence shown here is derived from an EMBL/GenBank/DDBJ whole genome shotgun (WGS) entry which is preliminary data.</text>
</comment>
<dbReference type="InterPro" id="IPR036249">
    <property type="entry name" value="Thioredoxin-like_sf"/>
</dbReference>
<keyword evidence="3" id="KW-1185">Reference proteome</keyword>
<gene>
    <name evidence="2" type="ORF">CDL10_06470</name>
</gene>
<dbReference type="OrthoDB" id="1437325at2"/>
<keyword evidence="1" id="KW-1133">Transmembrane helix</keyword>
<keyword evidence="1" id="KW-0472">Membrane</keyword>
<protein>
    <recommendedName>
        <fullName evidence="4">Membrane or secreted protein</fullName>
    </recommendedName>
</protein>
<organism evidence="2 3">
    <name type="scientific">Avrilella dinanensis</name>
    <dbReference type="NCBI Taxonomy" id="2008672"/>
    <lineage>
        <taxon>Bacteria</taxon>
        <taxon>Pseudomonadati</taxon>
        <taxon>Bacteroidota</taxon>
        <taxon>Flavobacteriia</taxon>
        <taxon>Flavobacteriales</taxon>
        <taxon>Flavobacteriaceae</taxon>
        <taxon>Avrilella</taxon>
    </lineage>
</organism>
<feature type="transmembrane region" description="Helical" evidence="1">
    <location>
        <begin position="6"/>
        <end position="29"/>
    </location>
</feature>
<dbReference type="AlphaFoldDB" id="A0A2M9R5T1"/>
<proteinExistence type="predicted"/>
<dbReference type="Proteomes" id="UP000231960">
    <property type="component" value="Unassembled WGS sequence"/>
</dbReference>
<sequence>MKKVGLFIALFVIPIVVYLFFSSGVNIFVKLPVVNEQIPEIPNHWQTSDGQHIRLNDKVTILGFIGDLSFENQSNMTNVSQEVYQKNKRYLDLQVVYVVPEERKNEVEEYVEKLSRTTEMPSWNYIFAQPEEIREYYQKLQVDVPMVDANTPYVFIVDKDFKLRGRKKKLDNQQYQDGYLSSEPIEILHNEMEDDLKVVLAEYRLATKKNYKTQESE</sequence>
<evidence type="ECO:0000313" key="2">
    <source>
        <dbReference type="EMBL" id="PJR04210.1"/>
    </source>
</evidence>
<reference evidence="2 3" key="1">
    <citation type="submission" date="2017-06" db="EMBL/GenBank/DDBJ databases">
        <title>Description of Avrilella dinanensis gen. nov. sp. nov.</title>
        <authorList>
            <person name="Leyer C."/>
            <person name="Sassi M."/>
            <person name="Minet J."/>
            <person name="Kayal S."/>
            <person name="Cattoir V."/>
        </authorList>
    </citation>
    <scope>NUCLEOTIDE SEQUENCE [LARGE SCALE GENOMIC DNA]</scope>
    <source>
        <strain evidence="2 3">UR159</strain>
    </source>
</reference>
<name>A0A2M9R5T1_9FLAO</name>
<evidence type="ECO:0000256" key="1">
    <source>
        <dbReference type="SAM" id="Phobius"/>
    </source>
</evidence>
<keyword evidence="1" id="KW-0812">Transmembrane</keyword>
<dbReference type="EMBL" id="NIPO01000001">
    <property type="protein sequence ID" value="PJR04210.1"/>
    <property type="molecule type" value="Genomic_DNA"/>
</dbReference>
<dbReference type="RefSeq" id="WP_100677773.1">
    <property type="nucleotide sequence ID" value="NZ_NIPO01000001.1"/>
</dbReference>
<dbReference type="SUPFAM" id="SSF52833">
    <property type="entry name" value="Thioredoxin-like"/>
    <property type="match status" value="1"/>
</dbReference>